<keyword evidence="5" id="KW-0240">DNA-directed RNA polymerase</keyword>
<dbReference type="Pfam" id="PF11705">
    <property type="entry name" value="RNA_pol_3_Rpc31"/>
    <property type="match status" value="1"/>
</dbReference>
<organism evidence="5 6">
    <name type="scientific">Gigaspora rosea</name>
    <dbReference type="NCBI Taxonomy" id="44941"/>
    <lineage>
        <taxon>Eukaryota</taxon>
        <taxon>Fungi</taxon>
        <taxon>Fungi incertae sedis</taxon>
        <taxon>Mucoromycota</taxon>
        <taxon>Glomeromycotina</taxon>
        <taxon>Glomeromycetes</taxon>
        <taxon>Diversisporales</taxon>
        <taxon>Gigasporaceae</taxon>
        <taxon>Gigaspora</taxon>
    </lineage>
</organism>
<accession>A0A397USR1</accession>
<proteinExistence type="inferred from homology"/>
<comment type="similarity">
    <text evidence="2">Belongs to the eukaryotic RPC7 RNA polymerase subunit family.</text>
</comment>
<dbReference type="PANTHER" id="PTHR15367">
    <property type="entry name" value="DNA-DIRECTED RNA POLYMERASE III"/>
    <property type="match status" value="1"/>
</dbReference>
<evidence type="ECO:0000256" key="4">
    <source>
        <dbReference type="SAM" id="MobiDB-lite"/>
    </source>
</evidence>
<dbReference type="GO" id="GO:0006383">
    <property type="term" value="P:transcription by RNA polymerase III"/>
    <property type="evidence" value="ECO:0007669"/>
    <property type="project" value="InterPro"/>
</dbReference>
<reference evidence="5 6" key="1">
    <citation type="submission" date="2018-06" db="EMBL/GenBank/DDBJ databases">
        <title>Comparative genomics reveals the genomic features of Rhizophagus irregularis, R. cerebriforme, R. diaphanum and Gigaspora rosea, and their symbiotic lifestyle signature.</title>
        <authorList>
            <person name="Morin E."/>
            <person name="San Clemente H."/>
            <person name="Chen E.C.H."/>
            <person name="De La Providencia I."/>
            <person name="Hainaut M."/>
            <person name="Kuo A."/>
            <person name="Kohler A."/>
            <person name="Murat C."/>
            <person name="Tang N."/>
            <person name="Roy S."/>
            <person name="Loubradou J."/>
            <person name="Henrissat B."/>
            <person name="Grigoriev I.V."/>
            <person name="Corradi N."/>
            <person name="Roux C."/>
            <person name="Martin F.M."/>
        </authorList>
    </citation>
    <scope>NUCLEOTIDE SEQUENCE [LARGE SCALE GENOMIC DNA]</scope>
    <source>
        <strain evidence="5 6">DAOM 194757</strain>
    </source>
</reference>
<sequence length="246" mass="27399">MAENDVNAIPKYHCSIIFNFRVMASRGIRGGRGIRRRGVGMRGGPPDFGGRSFTNELRATLQRNLVDESSKGLEFEDPVPPTESEQSTLSALVGYKAALKDSAFYIAAPPPPSEIQRYSDQFKKKKTSHSLRDIKTDIAFFPDELHCVKDESLTSAVTTSIAIQKRVAFDLDQTFGDLLAQEDKEQTKKQDTSAENEFEKYTDMDQFLQEEDELADATDYVESYFDNGEGDDLDDDGGGGGEAYFD</sequence>
<feature type="compositionally biased region" description="Acidic residues" evidence="4">
    <location>
        <begin position="228"/>
        <end position="237"/>
    </location>
</feature>
<keyword evidence="3" id="KW-0539">Nucleus</keyword>
<evidence type="ECO:0000256" key="1">
    <source>
        <dbReference type="ARBA" id="ARBA00004123"/>
    </source>
</evidence>
<evidence type="ECO:0000313" key="6">
    <source>
        <dbReference type="Proteomes" id="UP000266673"/>
    </source>
</evidence>
<dbReference type="GO" id="GO:0005666">
    <property type="term" value="C:RNA polymerase III complex"/>
    <property type="evidence" value="ECO:0007669"/>
    <property type="project" value="TreeGrafter"/>
</dbReference>
<dbReference type="Proteomes" id="UP000266673">
    <property type="component" value="Unassembled WGS sequence"/>
</dbReference>
<comment type="caution">
    <text evidence="5">The sequence shown here is derived from an EMBL/GenBank/DDBJ whole genome shotgun (WGS) entry which is preliminary data.</text>
</comment>
<dbReference type="OrthoDB" id="5377312at2759"/>
<dbReference type="AlphaFoldDB" id="A0A397USR1"/>
<evidence type="ECO:0000256" key="3">
    <source>
        <dbReference type="ARBA" id="ARBA00023242"/>
    </source>
</evidence>
<feature type="region of interest" description="Disordered" evidence="4">
    <location>
        <begin position="224"/>
        <end position="246"/>
    </location>
</feature>
<dbReference type="InterPro" id="IPR024661">
    <property type="entry name" value="RNA_pol_III_Rpc31"/>
</dbReference>
<keyword evidence="6" id="KW-1185">Reference proteome</keyword>
<keyword evidence="5" id="KW-0804">Transcription</keyword>
<dbReference type="PANTHER" id="PTHR15367:SF2">
    <property type="entry name" value="DNA-DIRECTED RNA POLYMERASE III SUBUNIT"/>
    <property type="match status" value="1"/>
</dbReference>
<name>A0A397USR1_9GLOM</name>
<comment type="subcellular location">
    <subcellularLocation>
        <location evidence="1">Nucleus</location>
    </subcellularLocation>
</comment>
<dbReference type="STRING" id="44941.A0A397USR1"/>
<evidence type="ECO:0000313" key="5">
    <source>
        <dbReference type="EMBL" id="RIB12287.1"/>
    </source>
</evidence>
<gene>
    <name evidence="5" type="ORF">C2G38_2201028</name>
</gene>
<protein>
    <submittedName>
        <fullName evidence="5">DNA-directed RNA polymerase III subunit Rpc31-domain-containing protein</fullName>
    </submittedName>
</protein>
<evidence type="ECO:0000256" key="2">
    <source>
        <dbReference type="ARBA" id="ARBA00008352"/>
    </source>
</evidence>
<dbReference type="EMBL" id="QKWP01001038">
    <property type="protein sequence ID" value="RIB12287.1"/>
    <property type="molecule type" value="Genomic_DNA"/>
</dbReference>